<dbReference type="InterPro" id="IPR050926">
    <property type="entry name" value="Aconitase/IPM_isomerase"/>
</dbReference>
<dbReference type="Pfam" id="PF00694">
    <property type="entry name" value="Aconitase_C"/>
    <property type="match status" value="1"/>
</dbReference>
<dbReference type="PANTHER" id="PTHR43160:SF4">
    <property type="entry name" value="ACONITATE HYDRATASE B"/>
    <property type="match status" value="1"/>
</dbReference>
<dbReference type="AlphaFoldDB" id="A0A455UB92"/>
<evidence type="ECO:0000259" key="1">
    <source>
        <dbReference type="Pfam" id="PF00694"/>
    </source>
</evidence>
<dbReference type="GO" id="GO:0003994">
    <property type="term" value="F:aconitate hydratase activity"/>
    <property type="evidence" value="ECO:0007669"/>
    <property type="project" value="TreeGrafter"/>
</dbReference>
<feature type="domain" description="Aconitase A/isopropylmalate dehydratase small subunit swivel" evidence="1">
    <location>
        <begin position="2"/>
        <end position="34"/>
    </location>
</feature>
<protein>
    <recommendedName>
        <fullName evidence="1">Aconitase A/isopropylmalate dehydratase small subunit swivel domain-containing protein</fullName>
    </recommendedName>
</protein>
<sequence length="101" mass="11181">MPRYLGLQAVLAKSFARIHWQNLICFGALPLTFIDENDADQLAQGDSVIIENLHAQIAEGATLDAEIVGKGMIRLHHGLSERQRELLRVGGVINQLKARQP</sequence>
<gene>
    <name evidence="2" type="ORF">HSBAA_46110</name>
</gene>
<dbReference type="Gene3D" id="3.20.19.10">
    <property type="entry name" value="Aconitase, domain 4"/>
    <property type="match status" value="1"/>
</dbReference>
<accession>A0A455UB92</accession>
<organism evidence="2 3">
    <name type="scientific">Vreelandella sulfidaeris</name>
    <dbReference type="NCBI Taxonomy" id="115553"/>
    <lineage>
        <taxon>Bacteria</taxon>
        <taxon>Pseudomonadati</taxon>
        <taxon>Pseudomonadota</taxon>
        <taxon>Gammaproteobacteria</taxon>
        <taxon>Oceanospirillales</taxon>
        <taxon>Halomonadaceae</taxon>
        <taxon>Vreelandella</taxon>
    </lineage>
</organism>
<dbReference type="GO" id="GO:0051539">
    <property type="term" value="F:4 iron, 4 sulfur cluster binding"/>
    <property type="evidence" value="ECO:0007669"/>
    <property type="project" value="TreeGrafter"/>
</dbReference>
<proteinExistence type="predicted"/>
<dbReference type="InterPro" id="IPR015928">
    <property type="entry name" value="Aconitase/3IPM_dehydase_swvl"/>
</dbReference>
<evidence type="ECO:0000313" key="3">
    <source>
        <dbReference type="Proteomes" id="UP000320231"/>
    </source>
</evidence>
<dbReference type="GO" id="GO:0006099">
    <property type="term" value="P:tricarboxylic acid cycle"/>
    <property type="evidence" value="ECO:0007669"/>
    <property type="project" value="TreeGrafter"/>
</dbReference>
<dbReference type="KEGG" id="hsr:HSBAA_46110"/>
<dbReference type="PANTHER" id="PTHR43160">
    <property type="entry name" value="ACONITATE HYDRATASE B"/>
    <property type="match status" value="1"/>
</dbReference>
<reference evidence="2 3" key="1">
    <citation type="journal article" date="2019" name="Microbiol. Resour. Announc.">
        <title>Complete Genome Sequence of Halomonas sulfidaeris Strain Esulfide1 Isolated from a Metal Sulfide Rock at a Depth of 2,200 Meters, Obtained Using Nanopore Sequencing.</title>
        <authorList>
            <person name="Saito M."/>
            <person name="Nishigata A."/>
            <person name="Galipon J."/>
            <person name="Arakawa K."/>
        </authorList>
    </citation>
    <scope>NUCLEOTIDE SEQUENCE [LARGE SCALE GENOMIC DNA]</scope>
    <source>
        <strain evidence="2 3">ATCC BAA-803</strain>
    </source>
</reference>
<dbReference type="InterPro" id="IPR000573">
    <property type="entry name" value="AconitaseA/IPMdHydase_ssu_swvl"/>
</dbReference>
<dbReference type="EMBL" id="AP019514">
    <property type="protein sequence ID" value="BBI63305.1"/>
    <property type="molecule type" value="Genomic_DNA"/>
</dbReference>
<name>A0A455UB92_9GAMM</name>
<dbReference type="Proteomes" id="UP000320231">
    <property type="component" value="Chromosome"/>
</dbReference>
<evidence type="ECO:0000313" key="2">
    <source>
        <dbReference type="EMBL" id="BBI63305.1"/>
    </source>
</evidence>
<dbReference type="SUPFAM" id="SSF52016">
    <property type="entry name" value="LeuD/IlvD-like"/>
    <property type="match status" value="1"/>
</dbReference>